<dbReference type="AlphaFoldDB" id="A0AAV7QVN7"/>
<feature type="region of interest" description="Disordered" evidence="1">
    <location>
        <begin position="75"/>
        <end position="96"/>
    </location>
</feature>
<accession>A0AAV7QVN7</accession>
<organism evidence="2 3">
    <name type="scientific">Pleurodeles waltl</name>
    <name type="common">Iberian ribbed newt</name>
    <dbReference type="NCBI Taxonomy" id="8319"/>
    <lineage>
        <taxon>Eukaryota</taxon>
        <taxon>Metazoa</taxon>
        <taxon>Chordata</taxon>
        <taxon>Craniata</taxon>
        <taxon>Vertebrata</taxon>
        <taxon>Euteleostomi</taxon>
        <taxon>Amphibia</taxon>
        <taxon>Batrachia</taxon>
        <taxon>Caudata</taxon>
        <taxon>Salamandroidea</taxon>
        <taxon>Salamandridae</taxon>
        <taxon>Pleurodelinae</taxon>
        <taxon>Pleurodeles</taxon>
    </lineage>
</organism>
<feature type="non-terminal residue" evidence="2">
    <location>
        <position position="96"/>
    </location>
</feature>
<comment type="caution">
    <text evidence="2">The sequence shown here is derived from an EMBL/GenBank/DDBJ whole genome shotgun (WGS) entry which is preliminary data.</text>
</comment>
<evidence type="ECO:0000313" key="3">
    <source>
        <dbReference type="Proteomes" id="UP001066276"/>
    </source>
</evidence>
<feature type="non-terminal residue" evidence="2">
    <location>
        <position position="1"/>
    </location>
</feature>
<evidence type="ECO:0000256" key="1">
    <source>
        <dbReference type="SAM" id="MobiDB-lite"/>
    </source>
</evidence>
<dbReference type="EMBL" id="JANPWB010000010">
    <property type="protein sequence ID" value="KAJ1143260.1"/>
    <property type="molecule type" value="Genomic_DNA"/>
</dbReference>
<feature type="compositionally biased region" description="Polar residues" evidence="1">
    <location>
        <begin position="81"/>
        <end position="96"/>
    </location>
</feature>
<name>A0AAV7QVN7_PLEWA</name>
<dbReference type="Proteomes" id="UP001066276">
    <property type="component" value="Chromosome 6"/>
</dbReference>
<gene>
    <name evidence="2" type="ORF">NDU88_009571</name>
</gene>
<reference evidence="2" key="1">
    <citation type="journal article" date="2022" name="bioRxiv">
        <title>Sequencing and chromosome-scale assembly of the giantPleurodeles waltlgenome.</title>
        <authorList>
            <person name="Brown T."/>
            <person name="Elewa A."/>
            <person name="Iarovenko S."/>
            <person name="Subramanian E."/>
            <person name="Araus A.J."/>
            <person name="Petzold A."/>
            <person name="Susuki M."/>
            <person name="Suzuki K.-i.T."/>
            <person name="Hayashi T."/>
            <person name="Toyoda A."/>
            <person name="Oliveira C."/>
            <person name="Osipova E."/>
            <person name="Leigh N.D."/>
            <person name="Simon A."/>
            <person name="Yun M.H."/>
        </authorList>
    </citation>
    <scope>NUCLEOTIDE SEQUENCE</scope>
    <source>
        <strain evidence="2">20211129_DDA</strain>
        <tissue evidence="2">Liver</tissue>
    </source>
</reference>
<feature type="region of interest" description="Disordered" evidence="1">
    <location>
        <begin position="1"/>
        <end position="57"/>
    </location>
</feature>
<keyword evidence="3" id="KW-1185">Reference proteome</keyword>
<proteinExistence type="predicted"/>
<evidence type="ECO:0000313" key="2">
    <source>
        <dbReference type="EMBL" id="KAJ1143260.1"/>
    </source>
</evidence>
<sequence length="96" mass="10059">SGGPRHQILGCDHRGAKAPTHSNGCHAPPPGSSSLARGCNVQQASMGGRGSLPEPSCISPKWRMRCSAQCDSMNKPVQGEVKNNQGIPYSPNIQVP</sequence>
<feature type="compositionally biased region" description="Polar residues" evidence="1">
    <location>
        <begin position="32"/>
        <end position="45"/>
    </location>
</feature>
<protein>
    <submittedName>
        <fullName evidence="2">Uncharacterized protein</fullName>
    </submittedName>
</protein>